<evidence type="ECO:0000259" key="1">
    <source>
        <dbReference type="PROSITE" id="PS50250"/>
    </source>
</evidence>
<feature type="domain" description="PCI" evidence="1">
    <location>
        <begin position="261"/>
        <end position="423"/>
    </location>
</feature>
<dbReference type="VEuPathDB" id="FungiDB:DNF11_0672"/>
<dbReference type="EMBL" id="CP033148">
    <property type="protein sequence ID" value="AYO41622.1"/>
    <property type="molecule type" value="Genomic_DNA"/>
</dbReference>
<evidence type="ECO:0000313" key="3">
    <source>
        <dbReference type="Proteomes" id="UP000269793"/>
    </source>
</evidence>
<dbReference type="InterPro" id="IPR050871">
    <property type="entry name" value="26S_Proteasome/COP9_Components"/>
</dbReference>
<dbReference type="OrthoDB" id="194139at2759"/>
<dbReference type="InterPro" id="IPR036390">
    <property type="entry name" value="WH_DNA-bd_sf"/>
</dbReference>
<organism evidence="2 3">
    <name type="scientific">Malassezia restricta (strain ATCC 96810 / NBRC 103918 / CBS 7877)</name>
    <name type="common">Seborrheic dermatitis infection agent</name>
    <dbReference type="NCBI Taxonomy" id="425264"/>
    <lineage>
        <taxon>Eukaryota</taxon>
        <taxon>Fungi</taxon>
        <taxon>Dikarya</taxon>
        <taxon>Basidiomycota</taxon>
        <taxon>Ustilaginomycotina</taxon>
        <taxon>Malasseziomycetes</taxon>
        <taxon>Malasseziales</taxon>
        <taxon>Malasseziaceae</taxon>
        <taxon>Malassezia</taxon>
    </lineage>
</organism>
<accession>A0A3G2S2T5</accession>
<dbReference type="SMART" id="SM00753">
    <property type="entry name" value="PAM"/>
    <property type="match status" value="1"/>
</dbReference>
<protein>
    <submittedName>
        <fullName evidence="2">COP9 signalosome complex subunit 2</fullName>
    </submittedName>
</protein>
<name>A0A3G2S2T5_MALR7</name>
<dbReference type="Gene3D" id="1.25.40.570">
    <property type="match status" value="1"/>
</dbReference>
<dbReference type="Pfam" id="PF01399">
    <property type="entry name" value="PCI"/>
    <property type="match status" value="1"/>
</dbReference>
<dbReference type="STRING" id="425264.A0A3G2S2T5"/>
<keyword evidence="3" id="KW-1185">Reference proteome</keyword>
<proteinExistence type="predicted"/>
<dbReference type="InterPro" id="IPR000717">
    <property type="entry name" value="PCI_dom"/>
</dbReference>
<dbReference type="PROSITE" id="PS50250">
    <property type="entry name" value="PCI"/>
    <property type="match status" value="1"/>
</dbReference>
<gene>
    <name evidence="2" type="primary">csn2</name>
    <name evidence="2" type="ORF">DNF11_0672</name>
</gene>
<reference evidence="2 3" key="1">
    <citation type="submission" date="2018-10" db="EMBL/GenBank/DDBJ databases">
        <title>Complete genome sequence of Malassezia restricta CBS 7877.</title>
        <authorList>
            <person name="Morand S.C."/>
            <person name="Bertignac M."/>
            <person name="Iltis A."/>
            <person name="Kolder I."/>
            <person name="Pirovano W."/>
            <person name="Jourdain R."/>
            <person name="Clavaud C."/>
        </authorList>
    </citation>
    <scope>NUCLEOTIDE SEQUENCE [LARGE SCALE GENOMIC DNA]</scope>
    <source>
        <strain evidence="2 3">CBS 7877</strain>
    </source>
</reference>
<dbReference type="PANTHER" id="PTHR10678">
    <property type="entry name" value="26S PROTEASOME NON-ATPASE REGULATORY SUBUNIT 11/COP9 SIGNALOSOME COMPLEX SUBUNIT 2"/>
    <property type="match status" value="1"/>
</dbReference>
<evidence type="ECO:0000313" key="2">
    <source>
        <dbReference type="EMBL" id="AYO41622.1"/>
    </source>
</evidence>
<dbReference type="AlphaFoldDB" id="A0A3G2S2T5"/>
<dbReference type="SUPFAM" id="SSF46785">
    <property type="entry name" value="Winged helix' DNA-binding domain"/>
    <property type="match status" value="1"/>
</dbReference>
<dbReference type="SMART" id="SM00088">
    <property type="entry name" value="PINT"/>
    <property type="match status" value="1"/>
</dbReference>
<sequence length="462" mass="53951">MSDDEFMMDDALDDDEQDYEFEFEDDEDMDDQNADVENKYYNAKVIKADNPRDALREFRDIVHQDQIQSEWGFKALKQQIKLLLSLGQYDDALNEYAHLVRCTEKSFLSFNYVEKSINTILDCASTVLEMPCDKIEAWYEVTKRTALARNTERLYTKVCIKHAYLWLSRHEWHRLSLVLGDLRANVLSDKQSDTQIHGTNVLELYSLEIQMYQQLHNASMVKKVFLEATNVTNAIPHPRTMGVIREFGGKMYMKEKDWEAAQVNFFQAFRNYDEAGSSQRIQVLKYLVLANMLMGSSINLFDSQETKPYKDDPDIVAMTALMDAYERRDVKDAERIISDHHYTFLQDTFVQQFIPDVIKELRVQYILNYIRPYRSVRLDRLASMLDIRIDEVEALLVMLILDGRIDGALDGMHHVLQIKHASTPNHSQDMQHALHHWSKQVHALALAISHKQVVAKRLVRTK</sequence>
<dbReference type="Proteomes" id="UP000269793">
    <property type="component" value="Chromosome I"/>
</dbReference>